<feature type="transmembrane region" description="Helical" evidence="6">
    <location>
        <begin position="54"/>
        <end position="75"/>
    </location>
</feature>
<feature type="transmembrane region" description="Helical" evidence="6">
    <location>
        <begin position="171"/>
        <end position="192"/>
    </location>
</feature>
<sequence>MSALALLLEHTPWLLGGFVWNLLISLLAMLFGTLLGGALGWLRDQPIWSLRAPAGVLTSVCRNVPSFVLLFYVAFVLPVEVVVADQVILLPLWLKAVLALTIPVIGFASDQTLGYRRQVRMRLASARAVFTLSWLQYFLIVLMASATASVIGADEVVGRANRVIAIDSSPGFLLLVYTWVCSWFLLAGLLLVRLRALLERGWRVQ</sequence>
<keyword evidence="2 6" id="KW-0812">Transmembrane</keyword>
<dbReference type="GO" id="GO:0005886">
    <property type="term" value="C:plasma membrane"/>
    <property type="evidence" value="ECO:0007669"/>
    <property type="project" value="TreeGrafter"/>
</dbReference>
<protein>
    <submittedName>
        <fullName evidence="7">Amino acid ABC transporter membrane protein 2, PAAT family</fullName>
    </submittedName>
</protein>
<proteinExistence type="predicted"/>
<dbReference type="STRING" id="1434072.SAMN05216210_0715"/>
<feature type="transmembrane region" description="Helical" evidence="6">
    <location>
        <begin position="87"/>
        <end position="108"/>
    </location>
</feature>
<dbReference type="SUPFAM" id="SSF161098">
    <property type="entry name" value="MetI-like"/>
    <property type="match status" value="1"/>
</dbReference>
<keyword evidence="5 6" id="KW-0472">Membrane</keyword>
<gene>
    <name evidence="7" type="ORF">SAMN05216210_0715</name>
</gene>
<dbReference type="GO" id="GO:0006865">
    <property type="term" value="P:amino acid transport"/>
    <property type="evidence" value="ECO:0007669"/>
    <property type="project" value="UniProtKB-KW"/>
</dbReference>
<organism evidence="7 8">
    <name type="scientific">Halopseudomonas salegens</name>
    <dbReference type="NCBI Taxonomy" id="1434072"/>
    <lineage>
        <taxon>Bacteria</taxon>
        <taxon>Pseudomonadati</taxon>
        <taxon>Pseudomonadota</taxon>
        <taxon>Gammaproteobacteria</taxon>
        <taxon>Pseudomonadales</taxon>
        <taxon>Pseudomonadaceae</taxon>
        <taxon>Halopseudomonas</taxon>
    </lineage>
</organism>
<evidence type="ECO:0000313" key="7">
    <source>
        <dbReference type="EMBL" id="SDT94386.1"/>
    </source>
</evidence>
<feature type="transmembrane region" description="Helical" evidence="6">
    <location>
        <begin position="129"/>
        <end position="151"/>
    </location>
</feature>
<dbReference type="AlphaFoldDB" id="A0A1H2EGX0"/>
<evidence type="ECO:0000313" key="8">
    <source>
        <dbReference type="Proteomes" id="UP000243924"/>
    </source>
</evidence>
<keyword evidence="3" id="KW-0813">Transport</keyword>
<dbReference type="InterPro" id="IPR035906">
    <property type="entry name" value="MetI-like_sf"/>
</dbReference>
<dbReference type="OrthoDB" id="9809799at2"/>
<keyword evidence="3" id="KW-0029">Amino-acid transport</keyword>
<dbReference type="GO" id="GO:0055085">
    <property type="term" value="P:transmembrane transport"/>
    <property type="evidence" value="ECO:0007669"/>
    <property type="project" value="InterPro"/>
</dbReference>
<dbReference type="Proteomes" id="UP000243924">
    <property type="component" value="Chromosome I"/>
</dbReference>
<dbReference type="Gene3D" id="1.10.3720.10">
    <property type="entry name" value="MetI-like"/>
    <property type="match status" value="1"/>
</dbReference>
<accession>A0A1H2EGX0</accession>
<comment type="subcellular location">
    <subcellularLocation>
        <location evidence="1">Membrane</location>
        <topology evidence="1">Multi-pass membrane protein</topology>
    </subcellularLocation>
</comment>
<dbReference type="PANTHER" id="PTHR30614">
    <property type="entry name" value="MEMBRANE COMPONENT OF AMINO ACID ABC TRANSPORTER"/>
    <property type="match status" value="1"/>
</dbReference>
<keyword evidence="4 6" id="KW-1133">Transmembrane helix</keyword>
<dbReference type="PANTHER" id="PTHR30614:SF0">
    <property type="entry name" value="L-CYSTINE TRANSPORT SYSTEM PERMEASE PROTEIN TCYL"/>
    <property type="match status" value="1"/>
</dbReference>
<dbReference type="InterPro" id="IPR043429">
    <property type="entry name" value="ArtM/GltK/GlnP/TcyL/YhdX-like"/>
</dbReference>
<evidence type="ECO:0000256" key="6">
    <source>
        <dbReference type="SAM" id="Phobius"/>
    </source>
</evidence>
<dbReference type="EMBL" id="LT629787">
    <property type="protein sequence ID" value="SDT94386.1"/>
    <property type="molecule type" value="Genomic_DNA"/>
</dbReference>
<name>A0A1H2EGX0_9GAMM</name>
<feature type="transmembrane region" description="Helical" evidence="6">
    <location>
        <begin position="20"/>
        <end position="42"/>
    </location>
</feature>
<evidence type="ECO:0000256" key="5">
    <source>
        <dbReference type="ARBA" id="ARBA00023136"/>
    </source>
</evidence>
<keyword evidence="8" id="KW-1185">Reference proteome</keyword>
<evidence type="ECO:0000256" key="4">
    <source>
        <dbReference type="ARBA" id="ARBA00022989"/>
    </source>
</evidence>
<reference evidence="8" key="1">
    <citation type="submission" date="2016-10" db="EMBL/GenBank/DDBJ databases">
        <authorList>
            <person name="Varghese N."/>
            <person name="Submissions S."/>
        </authorList>
    </citation>
    <scope>NUCLEOTIDE SEQUENCE [LARGE SCALE GENOMIC DNA]</scope>
    <source>
        <strain evidence="8">CECT 8338</strain>
    </source>
</reference>
<evidence type="ECO:0000256" key="1">
    <source>
        <dbReference type="ARBA" id="ARBA00004141"/>
    </source>
</evidence>
<evidence type="ECO:0000256" key="3">
    <source>
        <dbReference type="ARBA" id="ARBA00022970"/>
    </source>
</evidence>
<evidence type="ECO:0000256" key="2">
    <source>
        <dbReference type="ARBA" id="ARBA00022692"/>
    </source>
</evidence>
<dbReference type="RefSeq" id="WP_092384215.1">
    <property type="nucleotide sequence ID" value="NZ_LT629787.1"/>
</dbReference>